<dbReference type="EMBL" id="BORQ01000007">
    <property type="protein sequence ID" value="GIO33773.1"/>
    <property type="molecule type" value="Genomic_DNA"/>
</dbReference>
<gene>
    <name evidence="1" type="ORF">J2TS6_49140</name>
</gene>
<keyword evidence="2" id="KW-1185">Reference proteome</keyword>
<dbReference type="RefSeq" id="WP_160043866.1">
    <property type="nucleotide sequence ID" value="NZ_BORQ01000007.1"/>
</dbReference>
<dbReference type="Proteomes" id="UP000679779">
    <property type="component" value="Unassembled WGS sequence"/>
</dbReference>
<sequence>MSILRLEAAPLTPIDSRYIQYVDLEILNTGMEGFEMLAHVYGEQGLQYIQLIHLNPGSAVPLHHMMTEHKPFQLVLVTNVNDFAHTAVTVRACNQGQLIAVFTQENMIRTL</sequence>
<evidence type="ECO:0000313" key="2">
    <source>
        <dbReference type="Proteomes" id="UP000679779"/>
    </source>
</evidence>
<dbReference type="AlphaFoldDB" id="A0A919XLS8"/>
<protein>
    <submittedName>
        <fullName evidence="1">Uncharacterized protein</fullName>
    </submittedName>
</protein>
<accession>A0A919XLS8</accession>
<evidence type="ECO:0000313" key="1">
    <source>
        <dbReference type="EMBL" id="GIO33773.1"/>
    </source>
</evidence>
<reference evidence="1" key="1">
    <citation type="submission" date="2021-03" db="EMBL/GenBank/DDBJ databases">
        <title>Antimicrobial resistance genes in bacteria isolated from Japanese honey, and their potential for conferring macrolide and lincosamide resistance in the American foulbrood pathogen Paenibacillus larvae.</title>
        <authorList>
            <person name="Okamoto M."/>
            <person name="Kumagai M."/>
            <person name="Kanamori H."/>
            <person name="Takamatsu D."/>
        </authorList>
    </citation>
    <scope>NUCLEOTIDE SEQUENCE</scope>
    <source>
        <strain evidence="1">J2TS6</strain>
    </source>
</reference>
<proteinExistence type="predicted"/>
<name>A0A919XLS8_9BACL</name>
<comment type="caution">
    <text evidence="1">The sequence shown here is derived from an EMBL/GenBank/DDBJ whole genome shotgun (WGS) entry which is preliminary data.</text>
</comment>
<organism evidence="1 2">
    <name type="scientific">Paenibacillus albilobatus</name>
    <dbReference type="NCBI Taxonomy" id="2716884"/>
    <lineage>
        <taxon>Bacteria</taxon>
        <taxon>Bacillati</taxon>
        <taxon>Bacillota</taxon>
        <taxon>Bacilli</taxon>
        <taxon>Bacillales</taxon>
        <taxon>Paenibacillaceae</taxon>
        <taxon>Paenibacillus</taxon>
    </lineage>
</organism>